<dbReference type="CDD" id="cd16691">
    <property type="entry name" value="mRING-H2-C3H3C2_Mio"/>
    <property type="match status" value="1"/>
</dbReference>
<dbReference type="Proteomes" id="UP001153269">
    <property type="component" value="Unassembled WGS sequence"/>
</dbReference>
<dbReference type="AlphaFoldDB" id="A0A9N7TM10"/>
<dbReference type="Pfam" id="PF17034">
    <property type="entry name" value="zinc_ribbon_16"/>
    <property type="match status" value="1"/>
</dbReference>
<evidence type="ECO:0000259" key="5">
    <source>
        <dbReference type="Pfam" id="PF21719"/>
    </source>
</evidence>
<dbReference type="InterPro" id="IPR031488">
    <property type="entry name" value="Zn_ribbon_mio"/>
</dbReference>
<feature type="compositionally biased region" description="Polar residues" evidence="3">
    <location>
        <begin position="33"/>
        <end position="45"/>
    </location>
</feature>
<dbReference type="PANTHER" id="PTHR16453">
    <property type="entry name" value="WD40 DOMAIN-CONTAINING PROTEIN MIO FAMILY MEMBER"/>
    <property type="match status" value="1"/>
</dbReference>
<organism evidence="6 7">
    <name type="scientific">Pleuronectes platessa</name>
    <name type="common">European plaice</name>
    <dbReference type="NCBI Taxonomy" id="8262"/>
    <lineage>
        <taxon>Eukaryota</taxon>
        <taxon>Metazoa</taxon>
        <taxon>Chordata</taxon>
        <taxon>Craniata</taxon>
        <taxon>Vertebrata</taxon>
        <taxon>Euteleostomi</taxon>
        <taxon>Actinopterygii</taxon>
        <taxon>Neopterygii</taxon>
        <taxon>Teleostei</taxon>
        <taxon>Neoteleostei</taxon>
        <taxon>Acanthomorphata</taxon>
        <taxon>Carangaria</taxon>
        <taxon>Pleuronectiformes</taxon>
        <taxon>Pleuronectoidei</taxon>
        <taxon>Pleuronectidae</taxon>
        <taxon>Pleuronectes</taxon>
    </lineage>
</organism>
<dbReference type="GO" id="GO:0005737">
    <property type="term" value="C:cytoplasm"/>
    <property type="evidence" value="ECO:0007669"/>
    <property type="project" value="TreeGrafter"/>
</dbReference>
<feature type="region of interest" description="Disordered" evidence="3">
    <location>
        <begin position="33"/>
        <end position="52"/>
    </location>
</feature>
<keyword evidence="2" id="KW-0677">Repeat</keyword>
<dbReference type="GO" id="GO:1904263">
    <property type="term" value="P:positive regulation of TORC1 signaling"/>
    <property type="evidence" value="ECO:0007669"/>
    <property type="project" value="TreeGrafter"/>
</dbReference>
<evidence type="ECO:0000259" key="4">
    <source>
        <dbReference type="Pfam" id="PF17034"/>
    </source>
</evidence>
<accession>A0A9N7TM10</accession>
<proteinExistence type="predicted"/>
<evidence type="ECO:0000256" key="3">
    <source>
        <dbReference type="SAM" id="MobiDB-lite"/>
    </source>
</evidence>
<feature type="domain" description="GATOR2 complex protein MIO zinc-ribbon like" evidence="4">
    <location>
        <begin position="265"/>
        <end position="387"/>
    </location>
</feature>
<dbReference type="InterPro" id="IPR037593">
    <property type="entry name" value="MIOS/Sea4"/>
</dbReference>
<evidence type="ECO:0000256" key="2">
    <source>
        <dbReference type="ARBA" id="ARBA00022737"/>
    </source>
</evidence>
<name>A0A9N7TM10_PLEPL</name>
<dbReference type="Pfam" id="PF21719">
    <property type="entry name" value="MIOS_a-sol"/>
    <property type="match status" value="1"/>
</dbReference>
<dbReference type="PANTHER" id="PTHR16453:SF9">
    <property type="entry name" value="GATOR COMPLEX PROTEIN MIOS"/>
    <property type="match status" value="1"/>
</dbReference>
<sequence length="401" mass="44386">MKQCAEDTELKLQGNKQTLVYSGIKNIVKSSSGTTESRKNWSGSDRQTDVPRYHSEERSLALRLCGWISRGPDIDVETFLRSLELEREWEQAAAVALFNLDIRRAIQILNKGATAEKGDLNLNVVAMALSGYTDEKSSLWREIEPGAYDGVLHESSVAVRDRVAFACMFLSDTQLPRYIDKLTNEMREAGNLEGILLTGLSKDGVDLMESYVDHTGDVQTASFCMLKGSTGEVLKDPRVQCWIENYRNLLDAWSSKPLAQVFVSCNFCGKSISYSCSAVPHQGRGFSQYGVSGSPTKSKVTSCPGCRKPLPRCALCLMNMGTPVSNCPGTGKSDEKVDLTRENKLAQFNNWFTWCHNCRHGGHAGHMLSWFRDHTECPVSGCTCKCMQLDTTGNLVPSDCS</sequence>
<dbReference type="EMBL" id="CADEAL010000150">
    <property type="protein sequence ID" value="CAB1415302.1"/>
    <property type="molecule type" value="Genomic_DNA"/>
</dbReference>
<keyword evidence="1" id="KW-0853">WD repeat</keyword>
<feature type="domain" description="MIOS-like alpha-solenoid" evidence="5">
    <location>
        <begin position="11"/>
        <end position="143"/>
    </location>
</feature>
<evidence type="ECO:0000313" key="7">
    <source>
        <dbReference type="Proteomes" id="UP001153269"/>
    </source>
</evidence>
<comment type="caution">
    <text evidence="6">The sequence shown here is derived from an EMBL/GenBank/DDBJ whole genome shotgun (WGS) entry which is preliminary data.</text>
</comment>
<evidence type="ECO:0000313" key="6">
    <source>
        <dbReference type="EMBL" id="CAB1415302.1"/>
    </source>
</evidence>
<reference evidence="6" key="1">
    <citation type="submission" date="2020-03" db="EMBL/GenBank/DDBJ databases">
        <authorList>
            <person name="Weist P."/>
        </authorList>
    </citation>
    <scope>NUCLEOTIDE SEQUENCE</scope>
</reference>
<protein>
    <recommendedName>
        <fullName evidence="8">WD repeat protein mio zinc-ribbon like domain-containing protein</fullName>
    </recommendedName>
</protein>
<dbReference type="InterPro" id="IPR049092">
    <property type="entry name" value="MIOS_a-sol"/>
</dbReference>
<evidence type="ECO:0008006" key="8">
    <source>
        <dbReference type="Google" id="ProtNLM"/>
    </source>
</evidence>
<evidence type="ECO:0000256" key="1">
    <source>
        <dbReference type="ARBA" id="ARBA00022574"/>
    </source>
</evidence>
<keyword evidence="7" id="KW-1185">Reference proteome</keyword>
<dbReference type="GO" id="GO:0034198">
    <property type="term" value="P:cellular response to amino acid starvation"/>
    <property type="evidence" value="ECO:0007669"/>
    <property type="project" value="TreeGrafter"/>
</dbReference>
<gene>
    <name evidence="6" type="ORF">PLEPLA_LOCUS3018</name>
</gene>